<dbReference type="RefSeq" id="WP_344135073.1">
    <property type="nucleotide sequence ID" value="NZ_BAAALT010000149.1"/>
</dbReference>
<evidence type="ECO:0000256" key="8">
    <source>
        <dbReference type="ARBA" id="ARBA00022801"/>
    </source>
</evidence>
<keyword evidence="13" id="KW-1185">Reference proteome</keyword>
<evidence type="ECO:0000256" key="10">
    <source>
        <dbReference type="SAM" id="MobiDB-lite"/>
    </source>
</evidence>
<comment type="catalytic activity">
    <reaction evidence="1">
        <text>Release of N-terminal proline from a peptide.</text>
        <dbReference type="EC" id="3.4.11.5"/>
    </reaction>
</comment>
<dbReference type="PANTHER" id="PTHR43722:SF1">
    <property type="entry name" value="PROLINE IMINOPEPTIDASE"/>
    <property type="match status" value="1"/>
</dbReference>
<reference evidence="13" key="1">
    <citation type="journal article" date="2019" name="Int. J. Syst. Evol. Microbiol.">
        <title>The Global Catalogue of Microorganisms (GCM) 10K type strain sequencing project: providing services to taxonomists for standard genome sequencing and annotation.</title>
        <authorList>
            <consortium name="The Broad Institute Genomics Platform"/>
            <consortium name="The Broad Institute Genome Sequencing Center for Infectious Disease"/>
            <person name="Wu L."/>
            <person name="Ma J."/>
        </authorList>
    </citation>
    <scope>NUCLEOTIDE SEQUENCE [LARGE SCALE GENOMIC DNA]</scope>
    <source>
        <strain evidence="13">JCM 13250</strain>
    </source>
</reference>
<dbReference type="Gene3D" id="3.40.50.1820">
    <property type="entry name" value="alpha/beta hydrolase"/>
    <property type="match status" value="1"/>
</dbReference>
<keyword evidence="6" id="KW-0963">Cytoplasm</keyword>
<comment type="caution">
    <text evidence="12">The sequence shown here is derived from an EMBL/GenBank/DDBJ whole genome shotgun (WGS) entry which is preliminary data.</text>
</comment>
<evidence type="ECO:0000259" key="11">
    <source>
        <dbReference type="Pfam" id="PF00561"/>
    </source>
</evidence>
<evidence type="ECO:0000256" key="3">
    <source>
        <dbReference type="ARBA" id="ARBA00010088"/>
    </source>
</evidence>
<dbReference type="PRINTS" id="PR00793">
    <property type="entry name" value="PROAMNOPTASE"/>
</dbReference>
<comment type="similarity">
    <text evidence="3">Belongs to the peptidase S33 family.</text>
</comment>
<dbReference type="InterPro" id="IPR002410">
    <property type="entry name" value="Peptidase_S33"/>
</dbReference>
<feature type="region of interest" description="Disordered" evidence="10">
    <location>
        <begin position="263"/>
        <end position="284"/>
    </location>
</feature>
<dbReference type="Pfam" id="PF00561">
    <property type="entry name" value="Abhydrolase_1"/>
    <property type="match status" value="1"/>
</dbReference>
<keyword evidence="5" id="KW-0031">Aminopeptidase</keyword>
<dbReference type="SUPFAM" id="SSF53474">
    <property type="entry name" value="alpha/beta-Hydrolases"/>
    <property type="match status" value="1"/>
</dbReference>
<gene>
    <name evidence="12" type="ORF">GCM10009682_42620</name>
</gene>
<keyword evidence="7" id="KW-0645">Protease</keyword>
<evidence type="ECO:0000313" key="13">
    <source>
        <dbReference type="Proteomes" id="UP001500218"/>
    </source>
</evidence>
<evidence type="ECO:0000256" key="4">
    <source>
        <dbReference type="ARBA" id="ARBA00012568"/>
    </source>
</evidence>
<evidence type="ECO:0000256" key="5">
    <source>
        <dbReference type="ARBA" id="ARBA00022438"/>
    </source>
</evidence>
<dbReference type="InterPro" id="IPR029058">
    <property type="entry name" value="AB_hydrolase_fold"/>
</dbReference>
<accession>A0ABP4YK88</accession>
<feature type="compositionally biased region" description="Basic and acidic residues" evidence="10">
    <location>
        <begin position="275"/>
        <end position="284"/>
    </location>
</feature>
<dbReference type="EC" id="3.4.11.5" evidence="4"/>
<evidence type="ECO:0000256" key="9">
    <source>
        <dbReference type="ARBA" id="ARBA00029605"/>
    </source>
</evidence>
<dbReference type="InterPro" id="IPR005944">
    <property type="entry name" value="Pro_iminopeptidase"/>
</dbReference>
<dbReference type="Proteomes" id="UP001500218">
    <property type="component" value="Unassembled WGS sequence"/>
</dbReference>
<evidence type="ECO:0000256" key="2">
    <source>
        <dbReference type="ARBA" id="ARBA00004496"/>
    </source>
</evidence>
<dbReference type="EMBL" id="BAAALT010000149">
    <property type="protein sequence ID" value="GAA1817289.1"/>
    <property type="molecule type" value="Genomic_DNA"/>
</dbReference>
<evidence type="ECO:0000313" key="12">
    <source>
        <dbReference type="EMBL" id="GAA1817289.1"/>
    </source>
</evidence>
<organism evidence="12 13">
    <name type="scientific">Luedemannella flava</name>
    <dbReference type="NCBI Taxonomy" id="349316"/>
    <lineage>
        <taxon>Bacteria</taxon>
        <taxon>Bacillati</taxon>
        <taxon>Actinomycetota</taxon>
        <taxon>Actinomycetes</taxon>
        <taxon>Micromonosporales</taxon>
        <taxon>Micromonosporaceae</taxon>
        <taxon>Luedemannella</taxon>
    </lineage>
</organism>
<proteinExistence type="inferred from homology"/>
<dbReference type="PANTHER" id="PTHR43722">
    <property type="entry name" value="PROLINE IMINOPEPTIDASE"/>
    <property type="match status" value="1"/>
</dbReference>
<evidence type="ECO:0000256" key="1">
    <source>
        <dbReference type="ARBA" id="ARBA00001585"/>
    </source>
</evidence>
<keyword evidence="8" id="KW-0378">Hydrolase</keyword>
<dbReference type="InterPro" id="IPR000073">
    <property type="entry name" value="AB_hydrolase_1"/>
</dbReference>
<sequence length="284" mass="31791">MLLVVHGGPGSPYSVFTPVLRAWEKEFTVVHWDRRGCGRTRRRNGHPGADELTFDRLVEDGIEVAEYLRDHFRTPKIVLLAGSMGTIIGLPMAQRRPDLFAAYVGTDFYVNMVDNERVGRRDTLDRLRAAGNRRGVAALEGIDEDPARWDFAQWTTRMRWSMGTDPVSPNMVVKLIMPLLLRNPDYSLVDALHWLKGFGAINQAMFEQFMAFDARSLGTRFEVPFHLVQGASDVVTLTGPAVEFFDDVEAPAKKLVLVGDAPWATNPTAPPPGRPRADAWSRST</sequence>
<comment type="subcellular location">
    <subcellularLocation>
        <location evidence="2">Cytoplasm</location>
    </subcellularLocation>
</comment>
<evidence type="ECO:0000256" key="6">
    <source>
        <dbReference type="ARBA" id="ARBA00022490"/>
    </source>
</evidence>
<name>A0ABP4YK88_9ACTN</name>
<protein>
    <recommendedName>
        <fullName evidence="4">prolyl aminopeptidase</fullName>
        <ecNumber evidence="4">3.4.11.5</ecNumber>
    </recommendedName>
    <alternativeName>
        <fullName evidence="9">Prolyl aminopeptidase</fullName>
    </alternativeName>
</protein>
<evidence type="ECO:0000256" key="7">
    <source>
        <dbReference type="ARBA" id="ARBA00022670"/>
    </source>
</evidence>
<feature type="domain" description="AB hydrolase-1" evidence="11">
    <location>
        <begin position="2"/>
        <end position="107"/>
    </location>
</feature>